<name>A0A2R6RIM2_9APHY</name>
<dbReference type="AlphaFoldDB" id="A0A2R6RIM2"/>
<dbReference type="Proteomes" id="UP000186601">
    <property type="component" value="Unassembled WGS sequence"/>
</dbReference>
<evidence type="ECO:0000313" key="1">
    <source>
        <dbReference type="EMBL" id="PSS29870.1"/>
    </source>
</evidence>
<protein>
    <submittedName>
        <fullName evidence="1">Uncharacterized protein</fullName>
    </submittedName>
</protein>
<gene>
    <name evidence="1" type="ORF">PHLCEN_2v2637</name>
</gene>
<keyword evidence="2" id="KW-1185">Reference proteome</keyword>
<sequence>MVGPSHQLNYFVISGFLQFSTDSDSSYPRNLVNGFVELRDGMWSTKIGGDTNVPDPIIAV</sequence>
<reference evidence="1 2" key="1">
    <citation type="submission" date="2018-02" db="EMBL/GenBank/DDBJ databases">
        <title>Genome sequence of the basidiomycete white-rot fungus Phlebia centrifuga.</title>
        <authorList>
            <person name="Granchi Z."/>
            <person name="Peng M."/>
            <person name="de Vries R.P."/>
            <person name="Hilden K."/>
            <person name="Makela M.R."/>
            <person name="Grigoriev I."/>
            <person name="Riley R."/>
        </authorList>
    </citation>
    <scope>NUCLEOTIDE SEQUENCE [LARGE SCALE GENOMIC DNA]</scope>
    <source>
        <strain evidence="1 2">FBCC195</strain>
    </source>
</reference>
<organism evidence="1 2">
    <name type="scientific">Hermanssonia centrifuga</name>
    <dbReference type="NCBI Taxonomy" id="98765"/>
    <lineage>
        <taxon>Eukaryota</taxon>
        <taxon>Fungi</taxon>
        <taxon>Dikarya</taxon>
        <taxon>Basidiomycota</taxon>
        <taxon>Agaricomycotina</taxon>
        <taxon>Agaricomycetes</taxon>
        <taxon>Polyporales</taxon>
        <taxon>Meruliaceae</taxon>
        <taxon>Hermanssonia</taxon>
    </lineage>
</organism>
<dbReference type="EMBL" id="MLYV02000248">
    <property type="protein sequence ID" value="PSS29870.1"/>
    <property type="molecule type" value="Genomic_DNA"/>
</dbReference>
<accession>A0A2R6RIM2</accession>
<proteinExistence type="predicted"/>
<comment type="caution">
    <text evidence="1">The sequence shown here is derived from an EMBL/GenBank/DDBJ whole genome shotgun (WGS) entry which is preliminary data.</text>
</comment>
<evidence type="ECO:0000313" key="2">
    <source>
        <dbReference type="Proteomes" id="UP000186601"/>
    </source>
</evidence>